<reference evidence="13 14" key="1">
    <citation type="submission" date="2024-01" db="EMBL/GenBank/DDBJ databases">
        <title>Comparative genomics of Cryptococcus and Kwoniella reveals pathogenesis evolution and contrasting modes of karyotype evolution via chromosome fusion or intercentromeric recombination.</title>
        <authorList>
            <person name="Coelho M.A."/>
            <person name="David-Palma M."/>
            <person name="Shea T."/>
            <person name="Bowers K."/>
            <person name="McGinley-Smith S."/>
            <person name="Mohammad A.W."/>
            <person name="Gnirke A."/>
            <person name="Yurkov A.M."/>
            <person name="Nowrousian M."/>
            <person name="Sun S."/>
            <person name="Cuomo C.A."/>
            <person name="Heitman J."/>
        </authorList>
    </citation>
    <scope>NUCLEOTIDE SEQUENCE [LARGE SCALE GENOMIC DNA]</scope>
    <source>
        <strain evidence="13 14">PYCC6329</strain>
    </source>
</reference>
<feature type="compositionally biased region" description="Acidic residues" evidence="6">
    <location>
        <begin position="69"/>
        <end position="90"/>
    </location>
</feature>
<feature type="domain" description="Nrap protein" evidence="10">
    <location>
        <begin position="712"/>
        <end position="925"/>
    </location>
</feature>
<evidence type="ECO:0000259" key="11">
    <source>
        <dbReference type="Pfam" id="PF17406"/>
    </source>
</evidence>
<protein>
    <recommendedName>
        <fullName evidence="5">U3 small nucleolar RNA-associated protein 22</fullName>
    </recommendedName>
</protein>
<feature type="compositionally biased region" description="Polar residues" evidence="6">
    <location>
        <begin position="92"/>
        <end position="104"/>
    </location>
</feature>
<sequence length="1242" mass="138145">MSSIKSLKRKASSSKLASKKRIPVQQPSPSPSDLDEDFEDLEDGSGADDVEQAGGIYDDPMIDRRGSDDDSDDSEQDEDEDEEDEDEDDGSTSKAGPSRSTISSGKHLYKAPTLEEMETLKAVEQSGGTTFSLQLSALLESTLLPLTPQANLKALLSTLHSTILSLPSLPPLPPTKAIKRLGKEVKVPFVGGPQWDPIKNEVKWQLGWDKPEEIIVGGSWGVVGGYRQGKGEAGNIDLVVVMPSTMFSPKDRMDYRYFHKRSHYLAVTYAAIQKLAKEDGPLRGVQVSWETAMGDARRPIVKISAGKEQGLKHHLDIRIHASILPTVFPISTLSPTKSLLRSEQPTPLYSSSMINDTLHRPHLLHLHKLSQLLLPARTVDSFLAIWRIWCTRRGIRRERGASAWFASMLLGWVVGGGEVGGVGGVREKVKKVRGVGKGLGHWGAIRAAWEFLAHTDFTQTPIFINTSSDDTIAHAEFTKSFDHDVFVDPTGRVNIFAGWERGDAQILRHHARETLAMLEDENTDQFGETFLKDRKVGTEVFDEFIRVDISSAQFENDLHRSSDFPSSIDLPIHLLADILRRGLSDRAQIVHISPSLASPSTLEIGVIFNPEHANRVIDIGPSSDSSQAAAAEVFRALWGSKAELRRFKDGSISESVVWDITRPEEATLIPGKIVKYLLGQHFQIPEENVRCLSSYSTWQDIVQVPASVRNAINISGSEKQGFRPVLSAYEELYKILKDLDTELPLSILNVNPSSELLRYSSIYVPHPIDINRITTAPVCITHIPPVDVVVQFESSPKWPDDLAAIQNVKLALFEKLARVLQGKLPKSQINILFDSVRRDSSEIEDSSSLEVLMNQGIAFRLKIHYEKERVLLERIIQEDRKPLAALAGTQLPKPSIKLAIPALEKHVSLFNHKTQHHQSVIPLHHKFPSYSTATRLLKKWFSSHMLLGIHVSIEVVELIMAQLYLDTNSLQRPSSATNGFVRAMCLLAEWDWKNDPLFVPIFSVKNTAATDAGGRIKFPVEKRREAVKAFKVLRSKDSSSSTSHQHGWVVYTEEDDSGLRWTKGVNKVIASRTSQLAKATLTAIKIGAMDGGLDVKSLFITPLDHYDFLLHLLPSTTTKYYQNIQANSEEWESKLKYRNLHSTSSDGAGVKIGFNPVESFVQDLIRTYGDSILWFYDCSGGAVIAGIWNPQKDSARALKAFLGYNSKPTESDSALVTINKDAILAEIARLGKEMIESVDRRN</sequence>
<evidence type="ECO:0000259" key="12">
    <source>
        <dbReference type="Pfam" id="PF17407"/>
    </source>
</evidence>
<dbReference type="GO" id="GO:0032545">
    <property type="term" value="C:CURI complex"/>
    <property type="evidence" value="ECO:0007669"/>
    <property type="project" value="TreeGrafter"/>
</dbReference>
<feature type="compositionally biased region" description="Basic residues" evidence="6">
    <location>
        <begin position="1"/>
        <end position="22"/>
    </location>
</feature>
<dbReference type="InterPro" id="IPR035369">
    <property type="entry name" value="Nrap_D4"/>
</dbReference>
<dbReference type="InterPro" id="IPR035370">
    <property type="entry name" value="Nrap_D5"/>
</dbReference>
<dbReference type="Gene3D" id="1.10.1410.10">
    <property type="match status" value="1"/>
</dbReference>
<dbReference type="GO" id="GO:0006364">
    <property type="term" value="P:rRNA processing"/>
    <property type="evidence" value="ECO:0007669"/>
    <property type="project" value="UniProtKB-KW"/>
</dbReference>
<dbReference type="GO" id="GO:0003723">
    <property type="term" value="F:RNA binding"/>
    <property type="evidence" value="ECO:0007669"/>
    <property type="project" value="UniProtKB-KW"/>
</dbReference>
<evidence type="ECO:0000313" key="13">
    <source>
        <dbReference type="EMBL" id="WWD03397.1"/>
    </source>
</evidence>
<keyword evidence="5" id="KW-0698">rRNA processing</keyword>
<proteinExistence type="inferred from homology"/>
<dbReference type="KEGG" id="ker:91100253"/>
<dbReference type="AlphaFoldDB" id="A0AAX4KCD5"/>
<dbReference type="GO" id="GO:0006409">
    <property type="term" value="P:tRNA export from nucleus"/>
    <property type="evidence" value="ECO:0007669"/>
    <property type="project" value="TreeGrafter"/>
</dbReference>
<organism evidence="13 14">
    <name type="scientific">Kwoniella europaea PYCC6329</name>
    <dbReference type="NCBI Taxonomy" id="1423913"/>
    <lineage>
        <taxon>Eukaryota</taxon>
        <taxon>Fungi</taxon>
        <taxon>Dikarya</taxon>
        <taxon>Basidiomycota</taxon>
        <taxon>Agaricomycotina</taxon>
        <taxon>Tremellomycetes</taxon>
        <taxon>Tremellales</taxon>
        <taxon>Cryptococcaceae</taxon>
        <taxon>Kwoniella</taxon>
    </lineage>
</organism>
<keyword evidence="4 5" id="KW-0539">Nucleus</keyword>
<dbReference type="GeneID" id="91100253"/>
<evidence type="ECO:0000256" key="5">
    <source>
        <dbReference type="RuleBase" id="RU364032"/>
    </source>
</evidence>
<dbReference type="InterPro" id="IPR005554">
    <property type="entry name" value="NOL6/Upt22"/>
</dbReference>
<feature type="compositionally biased region" description="Acidic residues" evidence="6">
    <location>
        <begin position="33"/>
        <end position="51"/>
    </location>
</feature>
<evidence type="ECO:0000259" key="9">
    <source>
        <dbReference type="Pfam" id="PF17404"/>
    </source>
</evidence>
<evidence type="ECO:0000256" key="2">
    <source>
        <dbReference type="ARBA" id="ARBA00006674"/>
    </source>
</evidence>
<evidence type="ECO:0000256" key="1">
    <source>
        <dbReference type="ARBA" id="ARBA00004604"/>
    </source>
</evidence>
<feature type="domain" description="Nrap protein" evidence="8">
    <location>
        <begin position="384"/>
        <end position="532"/>
    </location>
</feature>
<dbReference type="Pfam" id="PF17405">
    <property type="entry name" value="Nrap_D4"/>
    <property type="match status" value="1"/>
</dbReference>
<dbReference type="Gene3D" id="3.30.70.3030">
    <property type="match status" value="1"/>
</dbReference>
<gene>
    <name evidence="13" type="ORF">V865_001449</name>
</gene>
<keyword evidence="5" id="KW-0687">Ribonucleoprotein</keyword>
<dbReference type="Pfam" id="PF17404">
    <property type="entry name" value="Nrap_D3"/>
    <property type="match status" value="1"/>
</dbReference>
<dbReference type="Pfam" id="PF17407">
    <property type="entry name" value="Nrap_D6"/>
    <property type="match status" value="1"/>
</dbReference>
<dbReference type="GO" id="GO:0034456">
    <property type="term" value="C:UTP-C complex"/>
    <property type="evidence" value="ECO:0007669"/>
    <property type="project" value="TreeGrafter"/>
</dbReference>
<feature type="domain" description="Nrap protein" evidence="7">
    <location>
        <begin position="236"/>
        <end position="371"/>
    </location>
</feature>
<dbReference type="InterPro" id="IPR035371">
    <property type="entry name" value="Nrap_D6"/>
</dbReference>
<dbReference type="PANTHER" id="PTHR17972:SF0">
    <property type="entry name" value="NUCLEOLAR PROTEIN 6"/>
    <property type="match status" value="1"/>
</dbReference>
<feature type="domain" description="Nrap protein" evidence="11">
    <location>
        <begin position="927"/>
        <end position="1100"/>
    </location>
</feature>
<name>A0AAX4KCD5_9TREE</name>
<evidence type="ECO:0000256" key="3">
    <source>
        <dbReference type="ARBA" id="ARBA00022884"/>
    </source>
</evidence>
<dbReference type="Proteomes" id="UP001358614">
    <property type="component" value="Chromosome 1"/>
</dbReference>
<evidence type="ECO:0000313" key="14">
    <source>
        <dbReference type="Proteomes" id="UP001358614"/>
    </source>
</evidence>
<comment type="similarity">
    <text evidence="2 5">Belongs to the NRAP family.</text>
</comment>
<dbReference type="EMBL" id="CP144089">
    <property type="protein sequence ID" value="WWD03397.1"/>
    <property type="molecule type" value="Genomic_DNA"/>
</dbReference>
<evidence type="ECO:0000259" key="7">
    <source>
        <dbReference type="Pfam" id="PF03813"/>
    </source>
</evidence>
<comment type="subcellular location">
    <subcellularLocation>
        <location evidence="1 5">Nucleus</location>
        <location evidence="1 5">Nucleolus</location>
    </subcellularLocation>
</comment>
<dbReference type="Pfam" id="PF17406">
    <property type="entry name" value="Nrap_D5"/>
    <property type="match status" value="1"/>
</dbReference>
<dbReference type="InterPro" id="IPR035082">
    <property type="entry name" value="Nrap_D1"/>
</dbReference>
<dbReference type="Pfam" id="PF17403">
    <property type="entry name" value="Nrap_D2"/>
    <property type="match status" value="1"/>
</dbReference>
<evidence type="ECO:0000256" key="6">
    <source>
        <dbReference type="SAM" id="MobiDB-lite"/>
    </source>
</evidence>
<accession>A0AAX4KCD5</accession>
<dbReference type="InterPro" id="IPR035368">
    <property type="entry name" value="Nrap_D3"/>
</dbReference>
<dbReference type="InterPro" id="IPR035367">
    <property type="entry name" value="Nrap_D2"/>
</dbReference>
<evidence type="ECO:0000259" key="10">
    <source>
        <dbReference type="Pfam" id="PF17405"/>
    </source>
</evidence>
<dbReference type="PANTHER" id="PTHR17972">
    <property type="entry name" value="NUCLEOLAR RNA-ASSOCIATED PROTEIN"/>
    <property type="match status" value="1"/>
</dbReference>
<keyword evidence="5" id="KW-0690">Ribosome biogenesis</keyword>
<keyword evidence="14" id="KW-1185">Reference proteome</keyword>
<dbReference type="RefSeq" id="XP_066081364.1">
    <property type="nucleotide sequence ID" value="XM_066225267.1"/>
</dbReference>
<evidence type="ECO:0000259" key="8">
    <source>
        <dbReference type="Pfam" id="PF17403"/>
    </source>
</evidence>
<evidence type="ECO:0000256" key="4">
    <source>
        <dbReference type="ARBA" id="ARBA00023242"/>
    </source>
</evidence>
<dbReference type="GO" id="GO:0032040">
    <property type="term" value="C:small-subunit processome"/>
    <property type="evidence" value="ECO:0007669"/>
    <property type="project" value="TreeGrafter"/>
</dbReference>
<feature type="domain" description="Nrap protein" evidence="9">
    <location>
        <begin position="540"/>
        <end position="683"/>
    </location>
</feature>
<keyword evidence="3 5" id="KW-0694">RNA-binding</keyword>
<feature type="region of interest" description="Disordered" evidence="6">
    <location>
        <begin position="1"/>
        <end position="108"/>
    </location>
</feature>
<feature type="domain" description="Nrap protein" evidence="12">
    <location>
        <begin position="1103"/>
        <end position="1238"/>
    </location>
</feature>
<dbReference type="Pfam" id="PF03813">
    <property type="entry name" value="Nrap"/>
    <property type="match status" value="1"/>
</dbReference>